<dbReference type="RefSeq" id="WP_344087740.1">
    <property type="nucleotide sequence ID" value="NZ_BAAALS010000040.1"/>
</dbReference>
<comment type="caution">
    <text evidence="1">The sequence shown here is derived from an EMBL/GenBank/DDBJ whole genome shotgun (WGS) entry which is preliminary data.</text>
</comment>
<evidence type="ECO:0000313" key="1">
    <source>
        <dbReference type="EMBL" id="GAA1774702.1"/>
    </source>
</evidence>
<reference evidence="2" key="1">
    <citation type="journal article" date="2019" name="Int. J. Syst. Evol. Microbiol.">
        <title>The Global Catalogue of Microorganisms (GCM) 10K type strain sequencing project: providing services to taxonomists for standard genome sequencing and annotation.</title>
        <authorList>
            <consortium name="The Broad Institute Genomics Platform"/>
            <consortium name="The Broad Institute Genome Sequencing Center for Infectious Disease"/>
            <person name="Wu L."/>
            <person name="Ma J."/>
        </authorList>
    </citation>
    <scope>NUCLEOTIDE SEQUENCE [LARGE SCALE GENOMIC DNA]</scope>
    <source>
        <strain evidence="2">JCM 13249</strain>
    </source>
</reference>
<dbReference type="EMBL" id="BAAALS010000040">
    <property type="protein sequence ID" value="GAA1774702.1"/>
    <property type="molecule type" value="Genomic_DNA"/>
</dbReference>
<evidence type="ECO:0008006" key="3">
    <source>
        <dbReference type="Google" id="ProtNLM"/>
    </source>
</evidence>
<evidence type="ECO:0000313" key="2">
    <source>
        <dbReference type="Proteomes" id="UP001500655"/>
    </source>
</evidence>
<keyword evidence="2" id="KW-1185">Reference proteome</keyword>
<dbReference type="Proteomes" id="UP001500655">
    <property type="component" value="Unassembled WGS sequence"/>
</dbReference>
<accession>A0ABP4XA11</accession>
<gene>
    <name evidence="1" type="ORF">GCM10009681_52810</name>
</gene>
<protein>
    <recommendedName>
        <fullName evidence="3">Sterol-binding protein</fullName>
    </recommendedName>
</protein>
<name>A0ABP4XA11_9ACTN</name>
<organism evidence="1 2">
    <name type="scientific">Luedemannella helvata</name>
    <dbReference type="NCBI Taxonomy" id="349315"/>
    <lineage>
        <taxon>Bacteria</taxon>
        <taxon>Bacillati</taxon>
        <taxon>Actinomycetota</taxon>
        <taxon>Actinomycetes</taxon>
        <taxon>Micromonosporales</taxon>
        <taxon>Micromonosporaceae</taxon>
        <taxon>Luedemannella</taxon>
    </lineage>
</organism>
<proteinExistence type="predicted"/>
<dbReference type="InterPro" id="IPR036527">
    <property type="entry name" value="SCP2_sterol-bd_dom_sf"/>
</dbReference>
<dbReference type="SUPFAM" id="SSF55718">
    <property type="entry name" value="SCP-like"/>
    <property type="match status" value="1"/>
</dbReference>
<dbReference type="Gene3D" id="3.30.1050.10">
    <property type="entry name" value="SCP2 sterol-binding domain"/>
    <property type="match status" value="1"/>
</dbReference>
<sequence length="111" mass="11692">MATVEQCRQALGELAGKLAGSPETAARLDLDRTLACHIRDLDVAFHGRLTGGRIVDLTDGDDPRAKIRLGIGSDDLLALVAGELTFAAAWASGRASVKASLGDLLKLRKLL</sequence>